<dbReference type="InterPro" id="IPR025669">
    <property type="entry name" value="AAA_dom"/>
</dbReference>
<evidence type="ECO:0000256" key="1">
    <source>
        <dbReference type="ARBA" id="ARBA00004429"/>
    </source>
</evidence>
<evidence type="ECO:0000256" key="11">
    <source>
        <dbReference type="ARBA" id="ARBA00022840"/>
    </source>
</evidence>
<keyword evidence="10 21" id="KW-0418">Kinase</keyword>
<keyword evidence="12 17" id="KW-1133">Transmembrane helix</keyword>
<feature type="transmembrane region" description="Helical" evidence="17">
    <location>
        <begin position="21"/>
        <end position="41"/>
    </location>
</feature>
<evidence type="ECO:0000256" key="9">
    <source>
        <dbReference type="ARBA" id="ARBA00022741"/>
    </source>
</evidence>
<dbReference type="Pfam" id="PF13614">
    <property type="entry name" value="AAA_31"/>
    <property type="match status" value="1"/>
</dbReference>
<keyword evidence="11" id="KW-0067">ATP-binding</keyword>
<reference evidence="21" key="1">
    <citation type="submission" date="2016-10" db="EMBL/GenBank/DDBJ databases">
        <authorList>
            <person name="de Groot N.N."/>
        </authorList>
    </citation>
    <scope>NUCLEOTIDE SEQUENCE</scope>
</reference>
<dbReference type="EMBL" id="FPHE01000021">
    <property type="protein sequence ID" value="SFV51530.1"/>
    <property type="molecule type" value="Genomic_DNA"/>
</dbReference>
<dbReference type="InterPro" id="IPR005702">
    <property type="entry name" value="Wzc-like_C"/>
</dbReference>
<keyword evidence="7 21" id="KW-0808">Transferase</keyword>
<dbReference type="Gene3D" id="3.40.50.300">
    <property type="entry name" value="P-loop containing nucleotide triphosphate hydrolases"/>
    <property type="match status" value="1"/>
</dbReference>
<keyword evidence="5" id="KW-1003">Cell membrane</keyword>
<evidence type="ECO:0000256" key="12">
    <source>
        <dbReference type="ARBA" id="ARBA00022989"/>
    </source>
</evidence>
<feature type="domain" description="Tyrosine-protein kinase G-rich" evidence="20">
    <location>
        <begin position="442"/>
        <end position="520"/>
    </location>
</feature>
<dbReference type="EC" id="2.7.10.2" evidence="4"/>
<dbReference type="Pfam" id="PF13807">
    <property type="entry name" value="GNVR"/>
    <property type="match status" value="1"/>
</dbReference>
<dbReference type="SUPFAM" id="SSF52540">
    <property type="entry name" value="P-loop containing nucleoside triphosphate hydrolases"/>
    <property type="match status" value="1"/>
</dbReference>
<comment type="subcellular location">
    <subcellularLocation>
        <location evidence="1">Cell inner membrane</location>
        <topology evidence="1">Multi-pass membrane protein</topology>
    </subcellularLocation>
</comment>
<evidence type="ECO:0000256" key="10">
    <source>
        <dbReference type="ARBA" id="ARBA00022777"/>
    </source>
</evidence>
<dbReference type="InterPro" id="IPR032807">
    <property type="entry name" value="GNVR"/>
</dbReference>
<dbReference type="NCBIfam" id="TIGR01007">
    <property type="entry name" value="eps_fam"/>
    <property type="match status" value="1"/>
</dbReference>
<dbReference type="PANTHER" id="PTHR32309">
    <property type="entry name" value="TYROSINE-PROTEIN KINASE"/>
    <property type="match status" value="1"/>
</dbReference>
<evidence type="ECO:0000256" key="15">
    <source>
        <dbReference type="ARBA" id="ARBA00051245"/>
    </source>
</evidence>
<evidence type="ECO:0000256" key="5">
    <source>
        <dbReference type="ARBA" id="ARBA00022475"/>
    </source>
</evidence>
<comment type="catalytic activity">
    <reaction evidence="15">
        <text>L-tyrosyl-[protein] + ATP = O-phospho-L-tyrosyl-[protein] + ADP + H(+)</text>
        <dbReference type="Rhea" id="RHEA:10596"/>
        <dbReference type="Rhea" id="RHEA-COMP:10136"/>
        <dbReference type="Rhea" id="RHEA-COMP:20101"/>
        <dbReference type="ChEBI" id="CHEBI:15378"/>
        <dbReference type="ChEBI" id="CHEBI:30616"/>
        <dbReference type="ChEBI" id="CHEBI:46858"/>
        <dbReference type="ChEBI" id="CHEBI:61978"/>
        <dbReference type="ChEBI" id="CHEBI:456216"/>
        <dbReference type="EC" id="2.7.10.2"/>
    </reaction>
</comment>
<evidence type="ECO:0000256" key="16">
    <source>
        <dbReference type="SAM" id="Coils"/>
    </source>
</evidence>
<evidence type="ECO:0000256" key="7">
    <source>
        <dbReference type="ARBA" id="ARBA00022679"/>
    </source>
</evidence>
<evidence type="ECO:0000259" key="18">
    <source>
        <dbReference type="Pfam" id="PF02706"/>
    </source>
</evidence>
<evidence type="ECO:0000256" key="6">
    <source>
        <dbReference type="ARBA" id="ARBA00022519"/>
    </source>
</evidence>
<evidence type="ECO:0000256" key="4">
    <source>
        <dbReference type="ARBA" id="ARBA00011903"/>
    </source>
</evidence>
<evidence type="ECO:0000256" key="8">
    <source>
        <dbReference type="ARBA" id="ARBA00022692"/>
    </source>
</evidence>
<evidence type="ECO:0000256" key="17">
    <source>
        <dbReference type="SAM" id="Phobius"/>
    </source>
</evidence>
<dbReference type="CDD" id="cd05387">
    <property type="entry name" value="BY-kinase"/>
    <property type="match status" value="1"/>
</dbReference>
<evidence type="ECO:0000256" key="13">
    <source>
        <dbReference type="ARBA" id="ARBA00023136"/>
    </source>
</evidence>
<gene>
    <name evidence="21" type="ORF">MNB_SV-12-781</name>
</gene>
<keyword evidence="8 17" id="KW-0812">Transmembrane</keyword>
<keyword evidence="9" id="KW-0547">Nucleotide-binding</keyword>
<protein>
    <recommendedName>
        <fullName evidence="4">non-specific protein-tyrosine kinase</fullName>
        <ecNumber evidence="4">2.7.10.2</ecNumber>
    </recommendedName>
</protein>
<keyword evidence="6" id="KW-0997">Cell inner membrane</keyword>
<organism evidence="21">
    <name type="scientific">hydrothermal vent metagenome</name>
    <dbReference type="NCBI Taxonomy" id="652676"/>
    <lineage>
        <taxon>unclassified sequences</taxon>
        <taxon>metagenomes</taxon>
        <taxon>ecological metagenomes</taxon>
    </lineage>
</organism>
<evidence type="ECO:0000259" key="19">
    <source>
        <dbReference type="Pfam" id="PF13614"/>
    </source>
</evidence>
<evidence type="ECO:0000256" key="14">
    <source>
        <dbReference type="ARBA" id="ARBA00023137"/>
    </source>
</evidence>
<comment type="similarity">
    <text evidence="2">Belongs to the CpsD/CapB family.</text>
</comment>
<evidence type="ECO:0000259" key="20">
    <source>
        <dbReference type="Pfam" id="PF13807"/>
    </source>
</evidence>
<keyword evidence="13 17" id="KW-0472">Membrane</keyword>
<feature type="coiled-coil region" evidence="16">
    <location>
        <begin position="275"/>
        <end position="302"/>
    </location>
</feature>
<evidence type="ECO:0000256" key="3">
    <source>
        <dbReference type="ARBA" id="ARBA00008883"/>
    </source>
</evidence>
<comment type="similarity">
    <text evidence="3">Belongs to the etk/wzc family.</text>
</comment>
<keyword evidence="16" id="KW-0175">Coiled coil</keyword>
<proteinExistence type="inferred from homology"/>
<keyword evidence="14" id="KW-0829">Tyrosine-protein kinase</keyword>
<dbReference type="InterPro" id="IPR027417">
    <property type="entry name" value="P-loop_NTPase"/>
</dbReference>
<evidence type="ECO:0000313" key="21">
    <source>
        <dbReference type="EMBL" id="SFV51530.1"/>
    </source>
</evidence>
<dbReference type="InterPro" id="IPR050445">
    <property type="entry name" value="Bact_polysacc_biosynth/exp"/>
</dbReference>
<dbReference type="GO" id="GO:0005886">
    <property type="term" value="C:plasma membrane"/>
    <property type="evidence" value="ECO:0007669"/>
    <property type="project" value="UniProtKB-SubCell"/>
</dbReference>
<dbReference type="Pfam" id="PF02706">
    <property type="entry name" value="Wzz"/>
    <property type="match status" value="1"/>
</dbReference>
<dbReference type="GO" id="GO:0005524">
    <property type="term" value="F:ATP binding"/>
    <property type="evidence" value="ECO:0007669"/>
    <property type="project" value="UniProtKB-KW"/>
</dbReference>
<evidence type="ECO:0000256" key="2">
    <source>
        <dbReference type="ARBA" id="ARBA00007316"/>
    </source>
</evidence>
<dbReference type="AlphaFoldDB" id="A0A1W1BD61"/>
<feature type="domain" description="Polysaccharide chain length determinant N-terminal" evidence="18">
    <location>
        <begin position="9"/>
        <end position="89"/>
    </location>
</feature>
<dbReference type="PANTHER" id="PTHR32309:SF13">
    <property type="entry name" value="FERRIC ENTEROBACTIN TRANSPORT PROTEIN FEPE"/>
    <property type="match status" value="1"/>
</dbReference>
<dbReference type="GO" id="GO:0004715">
    <property type="term" value="F:non-membrane spanning protein tyrosine kinase activity"/>
    <property type="evidence" value="ECO:0007669"/>
    <property type="project" value="UniProtKB-EC"/>
</dbReference>
<feature type="domain" description="AAA" evidence="19">
    <location>
        <begin position="593"/>
        <end position="727"/>
    </location>
</feature>
<feature type="coiled-coil region" evidence="16">
    <location>
        <begin position="410"/>
        <end position="437"/>
    </location>
</feature>
<sequence length="756" mass="87702">MHQYREEEKVNIVEVSKTIKSYKWSIFMITLLFSILTYIFLSFQHPVYSSYAIVKIKDISESSNKNLILKSNFSFKEINVKEDITLLKTFYINNKALELNRVNFKVQYYNRDYKGREIYKQIPINVSDIKILDRSVLGKKITLISKKDGYSIQFKYSSIEKIKSTIFGKSLHKIESQLFKYGEKISTKYFSLKVNKLSNFTKPIDIVINGDYRYIYEHIIKNNLDISQIEDEVPLIKISYKDNIQERATKYIDSLTDSFIKESIKNKSEQNNKILQFITHELDTMKSRLDKSEKELERYRVSNKVVQPSEQAKIFIRELSNIEISLSENHLKESLVQNLMKFIKGNYNLDSVAPSLMELNDKPTLELIGVLQSSQLTKGELLSDFTFKHPKVIAIEKKINTIRKKIISNIQNIQRHISQKNENLKSLKASYEEKLKKLPTKERKLINIKRDYEVSSKMYNFLLEKQAENEIAKVATLSNYKVIDRAYGSSSPIGTSHNNILLAFTILGMILGIILAFIRDALNNKIRYIEDIETHTDIPIYGNIPFLKEKEVKLEVYHNSNTAFTESYRTLRTNLQLEEFQVILVTSTVDDEGKNITTANLSAIFEIANYKTIAIDLDMRLPTLDILFNIHNVSVGISSYLLGESNLNEIIYPTPYSSLNVIPVGEIPSNPSELVLSNRLPKLIEKLKKEYDYIIINSVPIGAVTDTKHIMRFSDINLVLFREEYSKKSYLSNLNRIAKQKKFKKMGIVFMRESNI</sequence>
<feature type="transmembrane region" description="Helical" evidence="17">
    <location>
        <begin position="500"/>
        <end position="518"/>
    </location>
</feature>
<dbReference type="InterPro" id="IPR003856">
    <property type="entry name" value="LPS_length_determ_N"/>
</dbReference>
<accession>A0A1W1BD61</accession>
<name>A0A1W1BD61_9ZZZZ</name>